<keyword evidence="3" id="KW-1185">Reference proteome</keyword>
<name>A0A9P4HMQ8_9PLEO</name>
<protein>
    <submittedName>
        <fullName evidence="2">Uncharacterized protein</fullName>
    </submittedName>
</protein>
<dbReference type="Proteomes" id="UP000799777">
    <property type="component" value="Unassembled WGS sequence"/>
</dbReference>
<feature type="region of interest" description="Disordered" evidence="1">
    <location>
        <begin position="142"/>
        <end position="191"/>
    </location>
</feature>
<evidence type="ECO:0000256" key="1">
    <source>
        <dbReference type="SAM" id="MobiDB-lite"/>
    </source>
</evidence>
<feature type="compositionally biased region" description="Basic and acidic residues" evidence="1">
    <location>
        <begin position="142"/>
        <end position="152"/>
    </location>
</feature>
<evidence type="ECO:0000313" key="3">
    <source>
        <dbReference type="Proteomes" id="UP000799777"/>
    </source>
</evidence>
<gene>
    <name evidence="2" type="ORF">EK21DRAFT_96025</name>
</gene>
<proteinExistence type="predicted"/>
<dbReference type="EMBL" id="ML978154">
    <property type="protein sequence ID" value="KAF2036822.1"/>
    <property type="molecule type" value="Genomic_DNA"/>
</dbReference>
<evidence type="ECO:0000313" key="2">
    <source>
        <dbReference type="EMBL" id="KAF2036822.1"/>
    </source>
</evidence>
<sequence length="337" mass="36661">MPIKAGQLMASAPGQSRTTISDGKRPRVLWADGDGDGESSDHIIERSQGSNEPPHDVYLDDHACYLIWSSHKYTKQELRGFWPFDFDSSGKIKAGRLNRGRPAFTNASHSDFAKAPLRGKNKMYEFCGAPDWTPPLKEEEFASDAVKTEQSDTRPSPRRGMATPPRETPNVTGASIPTTTDASSAYPARPDWGLGNGRVPFKPGEPTRYIFGPVDRSLKPLGMAHKAMQGSPYFDIPAAGFRSRPRPRGGDLGASLGIVSKRKSTEISGRTSVDPVKLDKATKKKVADSPALRSGGGFIRSLLTNPDDAAEVSMPVKKVKVEQWEDELTPPNASVSK</sequence>
<feature type="region of interest" description="Disordered" evidence="1">
    <location>
        <begin position="281"/>
        <end position="304"/>
    </location>
</feature>
<dbReference type="OrthoDB" id="3650389at2759"/>
<feature type="compositionally biased region" description="Polar residues" evidence="1">
    <location>
        <begin position="169"/>
        <end position="183"/>
    </location>
</feature>
<dbReference type="AlphaFoldDB" id="A0A9P4HMQ8"/>
<comment type="caution">
    <text evidence="2">The sequence shown here is derived from an EMBL/GenBank/DDBJ whole genome shotgun (WGS) entry which is preliminary data.</text>
</comment>
<feature type="region of interest" description="Disordered" evidence="1">
    <location>
        <begin position="1"/>
        <end position="55"/>
    </location>
</feature>
<accession>A0A9P4HMQ8</accession>
<organism evidence="2 3">
    <name type="scientific">Setomelanomma holmii</name>
    <dbReference type="NCBI Taxonomy" id="210430"/>
    <lineage>
        <taxon>Eukaryota</taxon>
        <taxon>Fungi</taxon>
        <taxon>Dikarya</taxon>
        <taxon>Ascomycota</taxon>
        <taxon>Pezizomycotina</taxon>
        <taxon>Dothideomycetes</taxon>
        <taxon>Pleosporomycetidae</taxon>
        <taxon>Pleosporales</taxon>
        <taxon>Pleosporineae</taxon>
        <taxon>Phaeosphaeriaceae</taxon>
        <taxon>Setomelanomma</taxon>
    </lineage>
</organism>
<reference evidence="2" key="1">
    <citation type="journal article" date="2020" name="Stud. Mycol.">
        <title>101 Dothideomycetes genomes: a test case for predicting lifestyles and emergence of pathogens.</title>
        <authorList>
            <person name="Haridas S."/>
            <person name="Albert R."/>
            <person name="Binder M."/>
            <person name="Bloem J."/>
            <person name="Labutti K."/>
            <person name="Salamov A."/>
            <person name="Andreopoulos B."/>
            <person name="Baker S."/>
            <person name="Barry K."/>
            <person name="Bills G."/>
            <person name="Bluhm B."/>
            <person name="Cannon C."/>
            <person name="Castanera R."/>
            <person name="Culley D."/>
            <person name="Daum C."/>
            <person name="Ezra D."/>
            <person name="Gonzalez J."/>
            <person name="Henrissat B."/>
            <person name="Kuo A."/>
            <person name="Liang C."/>
            <person name="Lipzen A."/>
            <person name="Lutzoni F."/>
            <person name="Magnuson J."/>
            <person name="Mondo S."/>
            <person name="Nolan M."/>
            <person name="Ohm R."/>
            <person name="Pangilinan J."/>
            <person name="Park H.-J."/>
            <person name="Ramirez L."/>
            <person name="Alfaro M."/>
            <person name="Sun H."/>
            <person name="Tritt A."/>
            <person name="Yoshinaga Y."/>
            <person name="Zwiers L.-H."/>
            <person name="Turgeon B."/>
            <person name="Goodwin S."/>
            <person name="Spatafora J."/>
            <person name="Crous P."/>
            <person name="Grigoriev I."/>
        </authorList>
    </citation>
    <scope>NUCLEOTIDE SEQUENCE</scope>
    <source>
        <strain evidence="2">CBS 110217</strain>
    </source>
</reference>